<comment type="caution">
    <text evidence="1">The sequence shown here is derived from an EMBL/GenBank/DDBJ whole genome shotgun (WGS) entry which is preliminary data.</text>
</comment>
<sequence length="297" mass="34462">MRYSYIVLLIFLLLNCKNDNPERGFNQIKDQEEIQLSIDSVPMPKGAMELNEKSVSIEMKQKDLIQKKDQRLAYEPLLIEKTYIEVRKDYTINFKYPLLNESLKPTHANFNQFITNHYVNINKAIADIDASKLLCDSIASLKFREDRFIDYKIYIVNDQLVSVLFYKENFQSGAMHPSYSFDCFNFDLNKGLFMSFEDFFNQGSEEEVLHILNQKIISNIQNANLYYDCWEVSSSDFFASKNNFVVNDDVVEFYFDDCVMCPSYTGSYSIALPLEELLPVLKKSNAVPLNLNAKGGK</sequence>
<dbReference type="EMBL" id="SOBW01000008">
    <property type="protein sequence ID" value="TDU39474.1"/>
    <property type="molecule type" value="Genomic_DNA"/>
</dbReference>
<keyword evidence="2" id="KW-1185">Reference proteome</keyword>
<protein>
    <submittedName>
        <fullName evidence="1">Uncharacterized protein DUF3298</fullName>
    </submittedName>
</protein>
<reference evidence="1 2" key="1">
    <citation type="submission" date="2019-03" db="EMBL/GenBank/DDBJ databases">
        <title>Genomic Encyclopedia of Archaeal and Bacterial Type Strains, Phase II (KMG-II): from individual species to whole genera.</title>
        <authorList>
            <person name="Goeker M."/>
        </authorList>
    </citation>
    <scope>NUCLEOTIDE SEQUENCE [LARGE SCALE GENOMIC DNA]</scope>
    <source>
        <strain evidence="1 2">DSM 28135</strain>
    </source>
</reference>
<dbReference type="Gene3D" id="3.30.565.40">
    <property type="entry name" value="Fervidobacterium nodosum Rt17-B1 like"/>
    <property type="match status" value="1"/>
</dbReference>
<name>A0A4R7PX05_9FLAO</name>
<organism evidence="1 2">
    <name type="scientific">Gelidibacter sediminis</name>
    <dbReference type="NCBI Taxonomy" id="1608710"/>
    <lineage>
        <taxon>Bacteria</taxon>
        <taxon>Pseudomonadati</taxon>
        <taxon>Bacteroidota</taxon>
        <taxon>Flavobacteriia</taxon>
        <taxon>Flavobacteriales</taxon>
        <taxon>Flavobacteriaceae</taxon>
        <taxon>Gelidibacter</taxon>
    </lineage>
</organism>
<proteinExistence type="predicted"/>
<accession>A0A4R7PX05</accession>
<dbReference type="Proteomes" id="UP000294689">
    <property type="component" value="Unassembled WGS sequence"/>
</dbReference>
<gene>
    <name evidence="1" type="ORF">BXY82_1498</name>
</gene>
<evidence type="ECO:0000313" key="2">
    <source>
        <dbReference type="Proteomes" id="UP000294689"/>
    </source>
</evidence>
<dbReference type="Gene3D" id="3.90.640.20">
    <property type="entry name" value="Heat-shock cognate protein, ATPase"/>
    <property type="match status" value="1"/>
</dbReference>
<dbReference type="AlphaFoldDB" id="A0A4R7PX05"/>
<dbReference type="InterPro" id="IPR037126">
    <property type="entry name" value="PdaC/RsiV-like_sf"/>
</dbReference>
<dbReference type="RefSeq" id="WP_166643269.1">
    <property type="nucleotide sequence ID" value="NZ_SOBW01000008.1"/>
</dbReference>
<evidence type="ECO:0000313" key="1">
    <source>
        <dbReference type="EMBL" id="TDU39474.1"/>
    </source>
</evidence>